<dbReference type="Gene3D" id="1.10.10.2910">
    <property type="match status" value="1"/>
</dbReference>
<geneLocation type="plasmid" evidence="2">
    <name>I</name>
</geneLocation>
<name>A0A9X8SS00_ENTCL</name>
<keyword evidence="2" id="KW-0614">Plasmid</keyword>
<protein>
    <submittedName>
        <fullName evidence="2">Toxin-antitoxin system, toxin component</fullName>
    </submittedName>
</protein>
<feature type="domain" description="IrrE N-terminal-like" evidence="1">
    <location>
        <begin position="60"/>
        <end position="175"/>
    </location>
</feature>
<proteinExistence type="predicted"/>
<dbReference type="PANTHER" id="PTHR43236:SF2">
    <property type="entry name" value="BLL0069 PROTEIN"/>
    <property type="match status" value="1"/>
</dbReference>
<dbReference type="Pfam" id="PF06114">
    <property type="entry name" value="Peptidase_M78"/>
    <property type="match status" value="1"/>
</dbReference>
<dbReference type="AlphaFoldDB" id="A0A9X8SS00"/>
<dbReference type="RefSeq" id="WP_159372782.1">
    <property type="nucleotide sequence ID" value="NZ_KX869741.1"/>
</dbReference>
<dbReference type="InterPro" id="IPR052345">
    <property type="entry name" value="Rad_response_metalloprotease"/>
</dbReference>
<dbReference type="EMBL" id="LT882699">
    <property type="protein sequence ID" value="SMY30961.1"/>
    <property type="molecule type" value="Genomic_DNA"/>
</dbReference>
<organism evidence="2">
    <name type="scientific">Enterobacter cloacae</name>
    <dbReference type="NCBI Taxonomy" id="550"/>
    <lineage>
        <taxon>Bacteria</taxon>
        <taxon>Pseudomonadati</taxon>
        <taxon>Pseudomonadota</taxon>
        <taxon>Gammaproteobacteria</taxon>
        <taxon>Enterobacterales</taxon>
        <taxon>Enterobacteriaceae</taxon>
        <taxon>Enterobacter</taxon>
        <taxon>Enterobacter cloacae complex</taxon>
    </lineage>
</organism>
<evidence type="ECO:0000259" key="1">
    <source>
        <dbReference type="Pfam" id="PF06114"/>
    </source>
</evidence>
<accession>A0A9X8SS00</accession>
<evidence type="ECO:0000313" key="2">
    <source>
        <dbReference type="EMBL" id="SMY30961.1"/>
    </source>
</evidence>
<dbReference type="PANTHER" id="PTHR43236">
    <property type="entry name" value="ANTITOXIN HIGA1"/>
    <property type="match status" value="1"/>
</dbReference>
<sequence length="297" mass="33949">MSEKEIWTPQKAAIRLTKICDTFSEIHGTERFPVNVGELSLGAAELFQWADPIVKIEPVDIKGFDGALIANEARSRWMLLYNNGLTSPGRIRFTQAHELGHYILHRLNRDEFRCSSDDMLSWEDKNIESEADLFASYLLMPFNDFRKQLTPDVDIEVLRQYAIRYGVSLTAAALKWLECTEENAVFILSRDGYMKWAFSSPAARRNGAFFRTQRNVVCIPEGSLAANQNVSMERAGMKIPASIWFPHADKDASVREMKIQSEQYEYVITLLILSRKTTVWPPFHGENEALLNKSDFG</sequence>
<dbReference type="InterPro" id="IPR010359">
    <property type="entry name" value="IrrE_HExxH"/>
</dbReference>
<reference evidence="2" key="1">
    <citation type="submission" date="2017-05" db="EMBL/GenBank/DDBJ databases">
        <authorList>
            <person name="Desmet S."/>
        </authorList>
    </citation>
    <scope>NUCLEOTIDE SEQUENCE</scope>
    <source>
        <strain evidence="2">Enterobacter cloacae ENCL58</strain>
        <plasmid evidence="2">I</plasmid>
    </source>
</reference>
<gene>
    <name evidence="2" type="ORF">PENCL58_121</name>
</gene>